<feature type="chain" id="PRO_5002684491" description="Mycoplasma lipoprotein C-terminal domain-containing protein" evidence="1">
    <location>
        <begin position="24"/>
        <end position="621"/>
    </location>
</feature>
<evidence type="ECO:0000313" key="2">
    <source>
        <dbReference type="EMBL" id="CAL59352.1"/>
    </source>
</evidence>
<keyword evidence="1" id="KW-0732">Signal</keyword>
<keyword evidence="3" id="KW-1185">Reference proteome</keyword>
<evidence type="ECO:0000313" key="3">
    <source>
        <dbReference type="Proteomes" id="UP000007065"/>
    </source>
</evidence>
<dbReference type="PROSITE" id="PS51257">
    <property type="entry name" value="PROKAR_LIPOPROTEIN"/>
    <property type="match status" value="1"/>
</dbReference>
<reference evidence="3" key="1">
    <citation type="journal article" date="2007" name="PLoS Genet.">
        <title>Being pathogenic, plastic, and sexual while living with a nearly minimal bacterial genome.</title>
        <authorList>
            <person name="Sirand-Pugnet P."/>
            <person name="Lartigue C."/>
            <person name="Marenda M."/>
            <person name="Jacob D."/>
            <person name="Barre A."/>
            <person name="Barbe V."/>
            <person name="Schenowitz C."/>
            <person name="Mangenot S."/>
            <person name="Couloux A."/>
            <person name="Segurens B."/>
            <person name="de Daruvar A."/>
            <person name="Blanchard A."/>
            <person name="Citti C."/>
        </authorList>
    </citation>
    <scope>NUCLEOTIDE SEQUENCE [LARGE SCALE GENOMIC DNA]</scope>
    <source>
        <strain evidence="3">PG2</strain>
    </source>
</reference>
<dbReference type="HOGENOM" id="CLU_030256_0_0_14"/>
<dbReference type="Proteomes" id="UP000007065">
    <property type="component" value="Chromosome"/>
</dbReference>
<accession>A5IZ93</accession>
<evidence type="ECO:0000256" key="1">
    <source>
        <dbReference type="SAM" id="SignalP"/>
    </source>
</evidence>
<proteinExistence type="predicted"/>
<dbReference type="NCBIfam" id="NF045826">
    <property type="entry name" value="lipo_P68"/>
    <property type="match status" value="1"/>
</dbReference>
<feature type="signal peptide" evidence="1">
    <location>
        <begin position="1"/>
        <end position="23"/>
    </location>
</feature>
<sequence length="621" mass="70074">MKKILIKAGAILLPAAAGLSVVACGNTEEEKVVFRLGQGKGWPLSLSLQKVIGYYNETFKNDPDFLTIRFEFADDFKYKDSKGKEVKVPGHNTYSEYQLIKNVAHAIESKDNKKVPNIVLGDQSGAYILNQNKQLLDISDTGITKKSFSKNIANLHSILAGQGQTETIYNIPFDNADTDSLQLNLKVLHKMFEIIESGGGKIEDKDKDGIIKKVYDSKNKGNQLPEQSIWHALKAKNGENSKKVFEGLTVSNKTFESIKDIRDLAAKFTEGVEIEKDKINDNTISGEVLSIDYQQSTFFKELHAKIEDKNKAIFELDKDKNVKYNLIDDADVKKKFQELWKDYNDSIKRVEQTPSGKAEKDKKVFQSMKYMFTQTKEWGSWQIFRFQSAISFAASVGAYQNKITQFTKTHPYFEQSIKDDPKFLTNNASEHDVLMLPQVTGTKDGKHSIFHEGGSSIIAIDSKNEKVNKAIKKFLKWIYTGKNKVSGEEEDNWYTIARTSGYIMPLASVVTSATNDKIKGIIKELEGKLKDKKSEELMTTFEPDYFKLNMLRSAQLSLESLLNVESGKVVAKPAVTDDKSSQMSDTVMKAMIEQTELDRIQGFKAKTADELITAFEQTKKQ</sequence>
<dbReference type="AlphaFoldDB" id="A5IZ93"/>
<gene>
    <name evidence="2" type="ordered locus">MAG6520</name>
</gene>
<protein>
    <recommendedName>
        <fullName evidence="4">Mycoplasma lipoprotein C-terminal domain-containing protein</fullName>
    </recommendedName>
</protein>
<dbReference type="KEGG" id="maa:MAG6520"/>
<dbReference type="InterPro" id="IPR054825">
    <property type="entry name" value="P68-like"/>
</dbReference>
<dbReference type="EMBL" id="CU179680">
    <property type="protein sequence ID" value="CAL59352.1"/>
    <property type="molecule type" value="Genomic_DNA"/>
</dbReference>
<dbReference type="STRING" id="347257.MAG6520"/>
<evidence type="ECO:0008006" key="4">
    <source>
        <dbReference type="Google" id="ProtNLM"/>
    </source>
</evidence>
<dbReference type="GeneID" id="93358379"/>
<organism evidence="2 3">
    <name type="scientific">Mycoplasmopsis agalactiae (strain NCTC 10123 / CIP 59.7 / PG2)</name>
    <name type="common">Mycoplasma agalactiae</name>
    <dbReference type="NCBI Taxonomy" id="347257"/>
    <lineage>
        <taxon>Bacteria</taxon>
        <taxon>Bacillati</taxon>
        <taxon>Mycoplasmatota</taxon>
        <taxon>Mycoplasmoidales</taxon>
        <taxon>Metamycoplasmataceae</taxon>
        <taxon>Mycoplasmopsis</taxon>
    </lineage>
</organism>
<dbReference type="RefSeq" id="WP_011949806.1">
    <property type="nucleotide sequence ID" value="NC_009497.1"/>
</dbReference>
<name>A5IZ93_MYCAP</name>